<feature type="chain" id="PRO_5008684434" evidence="2">
    <location>
        <begin position="24"/>
        <end position="198"/>
    </location>
</feature>
<name>A0A1C3VL76_9HYPH</name>
<dbReference type="Proteomes" id="UP000199101">
    <property type="component" value="Unassembled WGS sequence"/>
</dbReference>
<gene>
    <name evidence="3" type="ORF">GA0061103_3960</name>
</gene>
<keyword evidence="1" id="KW-1133">Transmembrane helix</keyword>
<evidence type="ECO:0000313" key="4">
    <source>
        <dbReference type="Proteomes" id="UP000199101"/>
    </source>
</evidence>
<protein>
    <submittedName>
        <fullName evidence="3">Uncharacterized protein</fullName>
    </submittedName>
</protein>
<evidence type="ECO:0000313" key="3">
    <source>
        <dbReference type="EMBL" id="SCB28479.1"/>
    </source>
</evidence>
<keyword evidence="1" id="KW-0812">Transmembrane</keyword>
<evidence type="ECO:0000256" key="2">
    <source>
        <dbReference type="SAM" id="SignalP"/>
    </source>
</evidence>
<feature type="signal peptide" evidence="2">
    <location>
        <begin position="1"/>
        <end position="23"/>
    </location>
</feature>
<keyword evidence="2" id="KW-0732">Signal</keyword>
<dbReference type="AlphaFoldDB" id="A0A1C3VL76"/>
<dbReference type="PROSITE" id="PS51257">
    <property type="entry name" value="PROKAR_LIPOPROTEIN"/>
    <property type="match status" value="1"/>
</dbReference>
<sequence>MGKPVRSVYLIFIAMVFSLAAHGAGSCSSLDDLNPVTQTKKAIDSVKNGNVPPPPGPLPHPNVVVHPKDVITPVHSSISDVPLDPGSLANALAPGVVHEINKKAFDLPVKAVTWPIDVARSGFQKIADKAKQEADSLWKRLLDLIHNNLPLAVAYVAGGLVLLMAVGTFLGMALFKLVASLFMLFVFISRKMLRIRSS</sequence>
<organism evidence="3 4">
    <name type="scientific">Rhizobium multihospitium</name>
    <dbReference type="NCBI Taxonomy" id="410764"/>
    <lineage>
        <taxon>Bacteria</taxon>
        <taxon>Pseudomonadati</taxon>
        <taxon>Pseudomonadota</taxon>
        <taxon>Alphaproteobacteria</taxon>
        <taxon>Hyphomicrobiales</taxon>
        <taxon>Rhizobiaceae</taxon>
        <taxon>Rhizobium/Agrobacterium group</taxon>
        <taxon>Rhizobium</taxon>
    </lineage>
</organism>
<accession>A0A1C3VL76</accession>
<reference evidence="4" key="1">
    <citation type="submission" date="2016-08" db="EMBL/GenBank/DDBJ databases">
        <authorList>
            <person name="Varghese N."/>
            <person name="Submissions Spin"/>
        </authorList>
    </citation>
    <scope>NUCLEOTIDE SEQUENCE [LARGE SCALE GENOMIC DNA]</scope>
    <source>
        <strain evidence="4">HAMBI 2975</strain>
    </source>
</reference>
<keyword evidence="1" id="KW-0472">Membrane</keyword>
<dbReference type="RefSeq" id="WP_092712237.1">
    <property type="nucleotide sequence ID" value="NZ_FMAG01000003.1"/>
</dbReference>
<dbReference type="EMBL" id="FMAG01000003">
    <property type="protein sequence ID" value="SCB28479.1"/>
    <property type="molecule type" value="Genomic_DNA"/>
</dbReference>
<keyword evidence="4" id="KW-1185">Reference proteome</keyword>
<proteinExistence type="predicted"/>
<feature type="transmembrane region" description="Helical" evidence="1">
    <location>
        <begin position="155"/>
        <end position="188"/>
    </location>
</feature>
<evidence type="ECO:0000256" key="1">
    <source>
        <dbReference type="SAM" id="Phobius"/>
    </source>
</evidence>